<dbReference type="EMBL" id="PYLQ01000004">
    <property type="protein sequence ID" value="PST42577.1"/>
    <property type="molecule type" value="Genomic_DNA"/>
</dbReference>
<reference evidence="3 4" key="1">
    <citation type="journal article" date="2019" name="Int. J. Syst. Evol. Microbiol.">
        <title>Faecalibacillus intestinalis gen. nov., sp. nov. and Faecalibacillus faecis sp. nov., isolated from human faeces.</title>
        <authorList>
            <person name="Seo B."/>
            <person name="Jeon K."/>
            <person name="Baek I."/>
            <person name="Lee Y.M."/>
            <person name="Baek K."/>
            <person name="Ko G."/>
        </authorList>
    </citation>
    <scope>NUCLEOTIDE SEQUENCE [LARGE SCALE GENOMIC DNA]</scope>
    <source>
        <strain evidence="3 4">SNUG30099</strain>
    </source>
</reference>
<organism evidence="3 4">
    <name type="scientific">Faecalibacillus intestinalis</name>
    <dbReference type="NCBI Taxonomy" id="1982626"/>
    <lineage>
        <taxon>Bacteria</taxon>
        <taxon>Bacillati</taxon>
        <taxon>Bacillota</taxon>
        <taxon>Erysipelotrichia</taxon>
        <taxon>Erysipelotrichales</taxon>
        <taxon>Coprobacillaceae</taxon>
        <taxon>Faecalibacillus</taxon>
    </lineage>
</organism>
<dbReference type="Pfam" id="PF02272">
    <property type="entry name" value="DHHA1"/>
    <property type="match status" value="1"/>
</dbReference>
<proteinExistence type="predicted"/>
<comment type="caution">
    <text evidence="3">The sequence shown here is derived from an EMBL/GenBank/DDBJ whole genome shotgun (WGS) entry which is preliminary data.</text>
</comment>
<dbReference type="Gene3D" id="3.10.310.30">
    <property type="match status" value="1"/>
</dbReference>
<evidence type="ECO:0000259" key="1">
    <source>
        <dbReference type="Pfam" id="PF01368"/>
    </source>
</evidence>
<protein>
    <submittedName>
        <fullName evidence="3">Bifunctional oligoribonuclease/PAP phosphatase NrnA</fullName>
    </submittedName>
</protein>
<dbReference type="InterPro" id="IPR003156">
    <property type="entry name" value="DHHA1_dom"/>
</dbReference>
<evidence type="ECO:0000313" key="4">
    <source>
        <dbReference type="Proteomes" id="UP000240974"/>
    </source>
</evidence>
<dbReference type="InterPro" id="IPR038763">
    <property type="entry name" value="DHH_sf"/>
</dbReference>
<dbReference type="Gene3D" id="3.90.1640.10">
    <property type="entry name" value="inorganic pyrophosphatase (n-terminal core)"/>
    <property type="match status" value="1"/>
</dbReference>
<feature type="domain" description="DHHA1" evidence="2">
    <location>
        <begin position="217"/>
        <end position="310"/>
    </location>
</feature>
<dbReference type="RefSeq" id="WP_107029462.1">
    <property type="nucleotide sequence ID" value="NZ_JADPGJ010000005.1"/>
</dbReference>
<dbReference type="AlphaFoldDB" id="A0A2T3G4W2"/>
<feature type="domain" description="DDH" evidence="1">
    <location>
        <begin position="15"/>
        <end position="151"/>
    </location>
</feature>
<dbReference type="PANTHER" id="PTHR47618">
    <property type="entry name" value="BIFUNCTIONAL OLIGORIBONUCLEASE AND PAP PHOSPHATASE NRNA"/>
    <property type="match status" value="1"/>
</dbReference>
<dbReference type="InterPro" id="IPR001667">
    <property type="entry name" value="DDH_dom"/>
</dbReference>
<dbReference type="SUPFAM" id="SSF64182">
    <property type="entry name" value="DHH phosphoesterases"/>
    <property type="match status" value="1"/>
</dbReference>
<dbReference type="GO" id="GO:0003676">
    <property type="term" value="F:nucleic acid binding"/>
    <property type="evidence" value="ECO:0007669"/>
    <property type="project" value="InterPro"/>
</dbReference>
<dbReference type="PANTHER" id="PTHR47618:SF1">
    <property type="entry name" value="BIFUNCTIONAL OLIGORIBONUCLEASE AND PAP PHOSPHATASE NRNA"/>
    <property type="match status" value="1"/>
</dbReference>
<gene>
    <name evidence="3" type="ORF">C7U54_04725</name>
</gene>
<evidence type="ECO:0000313" key="3">
    <source>
        <dbReference type="EMBL" id="PST42577.1"/>
    </source>
</evidence>
<name>A0A2T3G4W2_9FIRM</name>
<keyword evidence="4" id="KW-1185">Reference proteome</keyword>
<accession>A0A2T3G4W2</accession>
<dbReference type="InterPro" id="IPR051319">
    <property type="entry name" value="Oligoribo/pAp-PDE_c-di-AMP_PDE"/>
</dbReference>
<dbReference type="Proteomes" id="UP000240974">
    <property type="component" value="Unassembled WGS sequence"/>
</dbReference>
<sequence length="310" mass="35687">MIEKILNKIEEYECICLYRHVNPDYDAFGSQFGMYDLIQNTFENKEVYFAGDFSSDLVAKYQFNGEINEPNFEKPTLGIVLDTANQERIDGDISLCKEIIKIDHHIVVDSYGNLNLEDSTASSCSQIVALFLKNKRVKLSSFGAAALYMGIIGDTNRFMYSATDERTFEAAIYLYNYDFDMQALYERMYMKHAKDLKVNAFILNHYIEDEGVAYYVLKDEDLKHLNISRERGSDFVNLLSSVDEYKVWLAITENTKDHNWRVSMRSRHIPVNEIANKYRGGGHAFASGATLLSLDELSLLLNDIKERINE</sequence>
<dbReference type="Pfam" id="PF01368">
    <property type="entry name" value="DHH"/>
    <property type="match status" value="1"/>
</dbReference>
<evidence type="ECO:0000259" key="2">
    <source>
        <dbReference type="Pfam" id="PF02272"/>
    </source>
</evidence>